<dbReference type="Pfam" id="PF07690">
    <property type="entry name" value="MFS_1"/>
    <property type="match status" value="1"/>
</dbReference>
<dbReference type="EMBL" id="JACGWU010000006">
    <property type="protein sequence ID" value="MBA8829624.1"/>
    <property type="molecule type" value="Genomic_DNA"/>
</dbReference>
<evidence type="ECO:0000313" key="7">
    <source>
        <dbReference type="EMBL" id="MBA8829624.1"/>
    </source>
</evidence>
<dbReference type="InterPro" id="IPR036259">
    <property type="entry name" value="MFS_trans_sf"/>
</dbReference>
<organism evidence="7 8">
    <name type="scientific">Alpinimonas psychrophila</name>
    <dbReference type="NCBI Taxonomy" id="748908"/>
    <lineage>
        <taxon>Bacteria</taxon>
        <taxon>Bacillati</taxon>
        <taxon>Actinomycetota</taxon>
        <taxon>Actinomycetes</taxon>
        <taxon>Micrococcales</taxon>
        <taxon>Microbacteriaceae</taxon>
        <taxon>Alpinimonas</taxon>
    </lineage>
</organism>
<feature type="transmembrane region" description="Helical" evidence="5">
    <location>
        <begin position="257"/>
        <end position="275"/>
    </location>
</feature>
<dbReference type="PANTHER" id="PTHR23542:SF1">
    <property type="entry name" value="MAJOR FACILITATOR SUPERFAMILY (MFS) PROFILE DOMAIN-CONTAINING PROTEIN"/>
    <property type="match status" value="1"/>
</dbReference>
<dbReference type="GO" id="GO:0005886">
    <property type="term" value="C:plasma membrane"/>
    <property type="evidence" value="ECO:0007669"/>
    <property type="project" value="UniProtKB-SubCell"/>
</dbReference>
<name>A0A7W3PP72_9MICO</name>
<evidence type="ECO:0000256" key="2">
    <source>
        <dbReference type="ARBA" id="ARBA00022692"/>
    </source>
</evidence>
<evidence type="ECO:0000256" key="5">
    <source>
        <dbReference type="SAM" id="Phobius"/>
    </source>
</evidence>
<evidence type="ECO:0000313" key="8">
    <source>
        <dbReference type="Proteomes" id="UP000524237"/>
    </source>
</evidence>
<reference evidence="7 8" key="1">
    <citation type="submission" date="2020-07" db="EMBL/GenBank/DDBJ databases">
        <title>Sequencing the genomes of 1000 actinobacteria strains.</title>
        <authorList>
            <person name="Klenk H.-P."/>
        </authorList>
    </citation>
    <scope>NUCLEOTIDE SEQUENCE [LARGE SCALE GENOMIC DNA]</scope>
    <source>
        <strain evidence="7 8">DSM 23737</strain>
    </source>
</reference>
<dbReference type="Gene3D" id="1.20.1250.20">
    <property type="entry name" value="MFS general substrate transporter like domains"/>
    <property type="match status" value="1"/>
</dbReference>
<evidence type="ECO:0000256" key="1">
    <source>
        <dbReference type="ARBA" id="ARBA00004651"/>
    </source>
</evidence>
<feature type="transmembrane region" description="Helical" evidence="5">
    <location>
        <begin position="50"/>
        <end position="69"/>
    </location>
</feature>
<protein>
    <submittedName>
        <fullName evidence="7">MFS family permease</fullName>
    </submittedName>
</protein>
<feature type="transmembrane region" description="Helical" evidence="5">
    <location>
        <begin position="131"/>
        <end position="150"/>
    </location>
</feature>
<sequence length="375" mass="38186">MMIVGVLTFVATERNSVAEAGFAAACAGIGTAICGPYAGTLADRFSQRAVLLASSLLSVTAVTTFLALVAGDAPFALQLIVAFVLGGATPQVAPFSRARLVDFASSARTPHKRDRAISMVMSYESVMDETSFVIGPVLVGVLTALIAPWAPLVFGAVITATIVIAFAVHSSAVFRPVTEVSTPSPRGRVFSGRILLLALGMFLVGSVFGSTLTALIEFMTVRGLGAQTGIAYGAMSAGAIITAIVLAMLPRALTLRLRWIVFATLGLAGTIALASSSTVPVMASALFISGCGIGAVLVSLFSLGSEEAPVGRSTTVLTTLQSSIVVGQALSTAGSGLVAEAWGASAGFTVAVLSTTLLMLLGILYALRCRSTSAS</sequence>
<accession>A0A7W3PP72</accession>
<keyword evidence="8" id="KW-1185">Reference proteome</keyword>
<evidence type="ECO:0000259" key="6">
    <source>
        <dbReference type="PROSITE" id="PS50850"/>
    </source>
</evidence>
<comment type="caution">
    <text evidence="7">The sequence shown here is derived from an EMBL/GenBank/DDBJ whole genome shotgun (WGS) entry which is preliminary data.</text>
</comment>
<feature type="transmembrane region" description="Helical" evidence="5">
    <location>
        <begin position="156"/>
        <end position="174"/>
    </location>
</feature>
<feature type="transmembrane region" description="Helical" evidence="5">
    <location>
        <begin position="315"/>
        <end position="338"/>
    </location>
</feature>
<keyword evidence="4 5" id="KW-0472">Membrane</keyword>
<dbReference type="GO" id="GO:0022857">
    <property type="term" value="F:transmembrane transporter activity"/>
    <property type="evidence" value="ECO:0007669"/>
    <property type="project" value="InterPro"/>
</dbReference>
<proteinExistence type="predicted"/>
<dbReference type="AlphaFoldDB" id="A0A7W3PP72"/>
<feature type="transmembrane region" description="Helical" evidence="5">
    <location>
        <begin position="344"/>
        <end position="367"/>
    </location>
</feature>
<keyword evidence="3 5" id="KW-1133">Transmembrane helix</keyword>
<feature type="transmembrane region" description="Helical" evidence="5">
    <location>
        <begin position="281"/>
        <end position="303"/>
    </location>
</feature>
<dbReference type="PANTHER" id="PTHR23542">
    <property type="match status" value="1"/>
</dbReference>
<feature type="transmembrane region" description="Helical" evidence="5">
    <location>
        <begin position="230"/>
        <end position="250"/>
    </location>
</feature>
<feature type="transmembrane region" description="Helical" evidence="5">
    <location>
        <begin position="20"/>
        <end position="38"/>
    </location>
</feature>
<dbReference type="InterPro" id="IPR020846">
    <property type="entry name" value="MFS_dom"/>
</dbReference>
<dbReference type="Proteomes" id="UP000524237">
    <property type="component" value="Unassembled WGS sequence"/>
</dbReference>
<feature type="domain" description="Major facilitator superfamily (MFS) profile" evidence="6">
    <location>
        <begin position="193"/>
        <end position="375"/>
    </location>
</feature>
<gene>
    <name evidence="7" type="ORF">FB555_001740</name>
</gene>
<comment type="subcellular location">
    <subcellularLocation>
        <location evidence="1">Cell membrane</location>
        <topology evidence="1">Multi-pass membrane protein</topology>
    </subcellularLocation>
</comment>
<dbReference type="SUPFAM" id="SSF103473">
    <property type="entry name" value="MFS general substrate transporter"/>
    <property type="match status" value="1"/>
</dbReference>
<feature type="transmembrane region" description="Helical" evidence="5">
    <location>
        <begin position="75"/>
        <end position="93"/>
    </location>
</feature>
<feature type="transmembrane region" description="Helical" evidence="5">
    <location>
        <begin position="194"/>
        <end position="218"/>
    </location>
</feature>
<dbReference type="InterPro" id="IPR011701">
    <property type="entry name" value="MFS"/>
</dbReference>
<evidence type="ECO:0000256" key="3">
    <source>
        <dbReference type="ARBA" id="ARBA00022989"/>
    </source>
</evidence>
<keyword evidence="2 5" id="KW-0812">Transmembrane</keyword>
<evidence type="ECO:0000256" key="4">
    <source>
        <dbReference type="ARBA" id="ARBA00023136"/>
    </source>
</evidence>
<dbReference type="PROSITE" id="PS50850">
    <property type="entry name" value="MFS"/>
    <property type="match status" value="1"/>
</dbReference>